<dbReference type="PANTHER" id="PTHR34075">
    <property type="entry name" value="BLR3430 PROTEIN"/>
    <property type="match status" value="1"/>
</dbReference>
<evidence type="ECO:0000313" key="3">
    <source>
        <dbReference type="Proteomes" id="UP000510682"/>
    </source>
</evidence>
<keyword evidence="3" id="KW-1185">Reference proteome</keyword>
<dbReference type="KEGG" id="mgor:H0P51_21070"/>
<dbReference type="Pfam" id="PF01796">
    <property type="entry name" value="OB_ChsH2_C"/>
    <property type="match status" value="1"/>
</dbReference>
<evidence type="ECO:0000259" key="1">
    <source>
        <dbReference type="Pfam" id="PF01796"/>
    </source>
</evidence>
<dbReference type="InterPro" id="IPR012340">
    <property type="entry name" value="NA-bd_OB-fold"/>
</dbReference>
<accession>A0A7D6HTG1</accession>
<dbReference type="Proteomes" id="UP000510682">
    <property type="component" value="Chromosome"/>
</dbReference>
<dbReference type="EMBL" id="CP059165">
    <property type="protein sequence ID" value="QLL06233.1"/>
    <property type="molecule type" value="Genomic_DNA"/>
</dbReference>
<dbReference type="PANTHER" id="PTHR34075:SF5">
    <property type="entry name" value="BLR3430 PROTEIN"/>
    <property type="match status" value="1"/>
</dbReference>
<dbReference type="RefSeq" id="WP_180914815.1">
    <property type="nucleotide sequence ID" value="NZ_CP059165.1"/>
</dbReference>
<gene>
    <name evidence="2" type="ORF">H0P51_21070</name>
</gene>
<dbReference type="SUPFAM" id="SSF50249">
    <property type="entry name" value="Nucleic acid-binding proteins"/>
    <property type="match status" value="1"/>
</dbReference>
<dbReference type="AlphaFoldDB" id="A0A7D6HTG1"/>
<protein>
    <submittedName>
        <fullName evidence="2">OB-fold domain-containing protein</fullName>
    </submittedName>
</protein>
<proteinExistence type="predicted"/>
<reference evidence="2" key="2">
    <citation type="submission" date="2020-07" db="EMBL/GenBank/DDBJ databases">
        <authorList>
            <person name="Yu X."/>
        </authorList>
    </citation>
    <scope>NUCLEOTIDE SEQUENCE [LARGE SCALE GENOMIC DNA]</scope>
    <source>
        <strain evidence="2">24T</strain>
    </source>
</reference>
<evidence type="ECO:0000313" key="2">
    <source>
        <dbReference type="EMBL" id="QLL06233.1"/>
    </source>
</evidence>
<name>A0A7D6HTG1_9MYCO</name>
<reference evidence="2" key="1">
    <citation type="submission" date="2020-07" db="EMBL/GenBank/DDBJ databases">
        <title>Description of Mycobacterium gordonae subsp. intergordonae subsp.nov. and Mycobacterium gordonae subsp. gordonae subsp. nov.</title>
        <authorList>
            <person name="Huang H."/>
        </authorList>
    </citation>
    <scope>NUCLEOTIDE SEQUENCE [LARGE SCALE GENOMIC DNA]</scope>
    <source>
        <strain evidence="2">24T</strain>
    </source>
</reference>
<feature type="domain" description="ChsH2 C-terminal OB-fold" evidence="1">
    <location>
        <begin position="56"/>
        <end position="117"/>
    </location>
</feature>
<dbReference type="InterPro" id="IPR052513">
    <property type="entry name" value="Thioester_dehydratase-like"/>
</dbReference>
<organism evidence="2 3">
    <name type="scientific">Mycobacterium vicinigordonae</name>
    <dbReference type="NCBI Taxonomy" id="1719132"/>
    <lineage>
        <taxon>Bacteria</taxon>
        <taxon>Bacillati</taxon>
        <taxon>Actinomycetota</taxon>
        <taxon>Actinomycetes</taxon>
        <taxon>Mycobacteriales</taxon>
        <taxon>Mycobacteriaceae</taxon>
        <taxon>Mycobacterium</taxon>
    </lineage>
</organism>
<dbReference type="InterPro" id="IPR002878">
    <property type="entry name" value="ChsH2_C"/>
</dbReference>
<sequence>MAVESNWNVEVPLVGAGIFSVDPPALLGATCRTCAQMCFPAAPRCPYCRGAHMEVVQLPSVGTIYSYTISHIRGPGYLGPVPYGLGVIEFDTGIRVATLLSADPLERLRIGARARIALADVGAPEQPLLSYTHTLVE</sequence>